<dbReference type="Pfam" id="PF00149">
    <property type="entry name" value="Metallophos"/>
    <property type="match status" value="1"/>
</dbReference>
<organism evidence="2 3">
    <name type="scientific">Aquibacillus halophilus</name>
    <dbReference type="NCBI Taxonomy" id="930132"/>
    <lineage>
        <taxon>Bacteria</taxon>
        <taxon>Bacillati</taxon>
        <taxon>Bacillota</taxon>
        <taxon>Bacilli</taxon>
        <taxon>Bacillales</taxon>
        <taxon>Bacillaceae</taxon>
        <taxon>Aquibacillus</taxon>
    </lineage>
</organism>
<dbReference type="AlphaFoldDB" id="A0A6A8DFT6"/>
<dbReference type="InterPro" id="IPR029052">
    <property type="entry name" value="Metallo-depent_PP-like"/>
</dbReference>
<protein>
    <recommendedName>
        <fullName evidence="1">Calcineurin-like phosphoesterase domain-containing protein</fullName>
    </recommendedName>
</protein>
<dbReference type="OrthoDB" id="9780884at2"/>
<feature type="domain" description="Calcineurin-like phosphoesterase" evidence="1">
    <location>
        <begin position="42"/>
        <end position="243"/>
    </location>
</feature>
<evidence type="ECO:0000259" key="1">
    <source>
        <dbReference type="Pfam" id="PF00149"/>
    </source>
</evidence>
<dbReference type="EMBL" id="WJNG01000006">
    <property type="protein sequence ID" value="MRH42719.1"/>
    <property type="molecule type" value="Genomic_DNA"/>
</dbReference>
<name>A0A6A8DFT6_9BACI</name>
<dbReference type="InterPro" id="IPR004843">
    <property type="entry name" value="Calcineurin-like_PHP"/>
</dbReference>
<dbReference type="InterPro" id="IPR051158">
    <property type="entry name" value="Metallophosphoesterase_sf"/>
</dbReference>
<gene>
    <name evidence="2" type="ORF">GH741_08465</name>
</gene>
<comment type="caution">
    <text evidence="2">The sequence shown here is derived from an EMBL/GenBank/DDBJ whole genome shotgun (WGS) entry which is preliminary data.</text>
</comment>
<keyword evidence="3" id="KW-1185">Reference proteome</keyword>
<dbReference type="Gene3D" id="3.60.21.10">
    <property type="match status" value="1"/>
</dbReference>
<dbReference type="RefSeq" id="WP_153736366.1">
    <property type="nucleotide sequence ID" value="NZ_WJNG01000006.1"/>
</dbReference>
<dbReference type="GO" id="GO:0016787">
    <property type="term" value="F:hydrolase activity"/>
    <property type="evidence" value="ECO:0007669"/>
    <property type="project" value="InterPro"/>
</dbReference>
<dbReference type="PANTHER" id="PTHR31302">
    <property type="entry name" value="TRANSMEMBRANE PROTEIN WITH METALLOPHOSPHOESTERASE DOMAIN-RELATED"/>
    <property type="match status" value="1"/>
</dbReference>
<sequence length="317" mass="36401">MKGTILLMFFLVVYTVWDNNRIIVVKQDIPIEDLPNELENYTILQVSDLHEKNFGKNQERLIKAINSIKYDAILFTGDMIENKESATYQPFYEVLEGIENKKTALFIPGNTDPDSYYVHLTVEKSEFINGLEDRGVKLLESVYTVEVGTKTIDFVNFELSIMDGKVSTIEGIPQPSYIQDNQYIAYQSLLLEEMKYLDQGVDKNVLIALSHYPAIDARIDQINERPLLKMRNFDLVIAGHYHGGQIRLPFIGALFVPEPWYSDSFFPPQNRVKGLWEYKGLKQYVSAGLGSSDAVSYLDFRFLNSPEINVLKFKKSH</sequence>
<evidence type="ECO:0000313" key="3">
    <source>
        <dbReference type="Proteomes" id="UP000799092"/>
    </source>
</evidence>
<dbReference type="Proteomes" id="UP000799092">
    <property type="component" value="Unassembled WGS sequence"/>
</dbReference>
<accession>A0A6A8DFT6</accession>
<dbReference type="PANTHER" id="PTHR31302:SF0">
    <property type="entry name" value="TRANSMEMBRANE PROTEIN WITH METALLOPHOSPHOESTERASE DOMAIN"/>
    <property type="match status" value="1"/>
</dbReference>
<evidence type="ECO:0000313" key="2">
    <source>
        <dbReference type="EMBL" id="MRH42719.1"/>
    </source>
</evidence>
<proteinExistence type="predicted"/>
<dbReference type="SUPFAM" id="SSF56300">
    <property type="entry name" value="Metallo-dependent phosphatases"/>
    <property type="match status" value="1"/>
</dbReference>
<reference evidence="2" key="1">
    <citation type="submission" date="2019-11" db="EMBL/GenBank/DDBJ databases">
        <authorList>
            <person name="Li J."/>
        </authorList>
    </citation>
    <scope>NUCLEOTIDE SEQUENCE</scope>
    <source>
        <strain evidence="2">B6B</strain>
    </source>
</reference>